<organism evidence="1">
    <name type="scientific">Salix viminalis</name>
    <name type="common">Common osier</name>
    <name type="synonym">Basket willow</name>
    <dbReference type="NCBI Taxonomy" id="40686"/>
    <lineage>
        <taxon>Eukaryota</taxon>
        <taxon>Viridiplantae</taxon>
        <taxon>Streptophyta</taxon>
        <taxon>Embryophyta</taxon>
        <taxon>Tracheophyta</taxon>
        <taxon>Spermatophyta</taxon>
        <taxon>Magnoliopsida</taxon>
        <taxon>eudicotyledons</taxon>
        <taxon>Gunneridae</taxon>
        <taxon>Pentapetalae</taxon>
        <taxon>rosids</taxon>
        <taxon>fabids</taxon>
        <taxon>Malpighiales</taxon>
        <taxon>Salicaceae</taxon>
        <taxon>Saliceae</taxon>
        <taxon>Salix</taxon>
    </lineage>
</organism>
<protein>
    <submittedName>
        <fullName evidence="1">Uncharacterized protein</fullName>
    </submittedName>
</protein>
<evidence type="ECO:0000313" key="1">
    <source>
        <dbReference type="EMBL" id="VFU54122.1"/>
    </source>
</evidence>
<reference evidence="1" key="1">
    <citation type="submission" date="2019-03" db="EMBL/GenBank/DDBJ databases">
        <authorList>
            <person name="Mank J."/>
            <person name="Almeida P."/>
        </authorList>
    </citation>
    <scope>NUCLEOTIDE SEQUENCE</scope>
    <source>
        <strain evidence="1">78183</strain>
    </source>
</reference>
<accession>A0A6N2MX23</accession>
<dbReference type="AlphaFoldDB" id="A0A6N2MX23"/>
<sequence length="102" mass="10773">MGLHSLKQNLEKGIHKNLGISIKSSGKASAYPGHEGGGSIDLEICLSPDEMTLTRSSRRFTPLLGDNNGNSTIHAALVSVEPGFAATCQGDFQYKLLGLVFG</sequence>
<proteinExistence type="predicted"/>
<name>A0A6N2MX23_SALVM</name>
<dbReference type="EMBL" id="CAADRP010001830">
    <property type="protein sequence ID" value="VFU54122.1"/>
    <property type="molecule type" value="Genomic_DNA"/>
</dbReference>
<gene>
    <name evidence="1" type="ORF">SVIM_LOCUS377161</name>
</gene>